<accession>A0AAW2YC18</accession>
<evidence type="ECO:0008006" key="2">
    <source>
        <dbReference type="Google" id="ProtNLM"/>
    </source>
</evidence>
<reference evidence="1" key="2">
    <citation type="journal article" date="2024" name="Plant">
        <title>Genomic evolution and insights into agronomic trait innovations of Sesamum species.</title>
        <authorList>
            <person name="Miao H."/>
            <person name="Wang L."/>
            <person name="Qu L."/>
            <person name="Liu H."/>
            <person name="Sun Y."/>
            <person name="Le M."/>
            <person name="Wang Q."/>
            <person name="Wei S."/>
            <person name="Zheng Y."/>
            <person name="Lin W."/>
            <person name="Duan Y."/>
            <person name="Cao H."/>
            <person name="Xiong S."/>
            <person name="Wang X."/>
            <person name="Wei L."/>
            <person name="Li C."/>
            <person name="Ma Q."/>
            <person name="Ju M."/>
            <person name="Zhao R."/>
            <person name="Li G."/>
            <person name="Mu C."/>
            <person name="Tian Q."/>
            <person name="Mei H."/>
            <person name="Zhang T."/>
            <person name="Gao T."/>
            <person name="Zhang H."/>
        </authorList>
    </citation>
    <scope>NUCLEOTIDE SEQUENCE</scope>
    <source>
        <strain evidence="1">KEN1</strain>
    </source>
</reference>
<dbReference type="EMBL" id="JACGWN010000001">
    <property type="protein sequence ID" value="KAL0463367.1"/>
    <property type="molecule type" value="Genomic_DNA"/>
</dbReference>
<reference evidence="1" key="1">
    <citation type="submission" date="2020-06" db="EMBL/GenBank/DDBJ databases">
        <authorList>
            <person name="Li T."/>
            <person name="Hu X."/>
            <person name="Zhang T."/>
            <person name="Song X."/>
            <person name="Zhang H."/>
            <person name="Dai N."/>
            <person name="Sheng W."/>
            <person name="Hou X."/>
            <person name="Wei L."/>
        </authorList>
    </citation>
    <scope>NUCLEOTIDE SEQUENCE</scope>
    <source>
        <strain evidence="1">KEN1</strain>
        <tissue evidence="1">Leaf</tissue>
    </source>
</reference>
<evidence type="ECO:0000313" key="1">
    <source>
        <dbReference type="EMBL" id="KAL0463367.1"/>
    </source>
</evidence>
<comment type="caution">
    <text evidence="1">The sequence shown here is derived from an EMBL/GenBank/DDBJ whole genome shotgun (WGS) entry which is preliminary data.</text>
</comment>
<organism evidence="1">
    <name type="scientific">Sesamum latifolium</name>
    <dbReference type="NCBI Taxonomy" id="2727402"/>
    <lineage>
        <taxon>Eukaryota</taxon>
        <taxon>Viridiplantae</taxon>
        <taxon>Streptophyta</taxon>
        <taxon>Embryophyta</taxon>
        <taxon>Tracheophyta</taxon>
        <taxon>Spermatophyta</taxon>
        <taxon>Magnoliopsida</taxon>
        <taxon>eudicotyledons</taxon>
        <taxon>Gunneridae</taxon>
        <taxon>Pentapetalae</taxon>
        <taxon>asterids</taxon>
        <taxon>lamiids</taxon>
        <taxon>Lamiales</taxon>
        <taxon>Pedaliaceae</taxon>
        <taxon>Sesamum</taxon>
    </lineage>
</organism>
<sequence length="193" mass="22135">MSFTELPLSFWDNALETAAKLLNIAISKAVAQMIYHIWHSKPTSYKYLRVWDSPAYVKRLVGDKLDLRSSLCRFIGYLKDSAGYMTFCVKGTSPAPTIPIDDIPVIRRSARVPQPPKRPGLWQKDILGDLGSILRKQISLVAMAKSIRIMLAIGAWYDYEIWQMDVKMAFLNDFIEERDLYDQPEGFRLVGEE</sequence>
<protein>
    <recommendedName>
        <fullName evidence="2">Reverse transcriptase Ty1/copia-type domain-containing protein</fullName>
    </recommendedName>
</protein>
<name>A0AAW2YC18_9LAMI</name>
<dbReference type="AlphaFoldDB" id="A0AAW2YC18"/>
<gene>
    <name evidence="1" type="ORF">Slati_0224300</name>
</gene>
<proteinExistence type="predicted"/>